<dbReference type="PANTHER" id="PTHR47535:SF1">
    <property type="entry name" value="NESPRIN-1"/>
    <property type="match status" value="1"/>
</dbReference>
<reference evidence="7 8" key="1">
    <citation type="submission" date="2024-11" db="EMBL/GenBank/DDBJ databases">
        <title>Chromosome-level genome assembly of the freshwater bivalve Anodonta woodiana.</title>
        <authorList>
            <person name="Chen X."/>
        </authorList>
    </citation>
    <scope>NUCLEOTIDE SEQUENCE [LARGE SCALE GENOMIC DNA]</scope>
    <source>
        <strain evidence="7">MN2024</strain>
        <tissue evidence="7">Gills</tissue>
    </source>
</reference>
<evidence type="ECO:0000313" key="7">
    <source>
        <dbReference type="EMBL" id="KAL3874928.1"/>
    </source>
</evidence>
<evidence type="ECO:0000256" key="4">
    <source>
        <dbReference type="ARBA" id="ARBA00022989"/>
    </source>
</evidence>
<comment type="subcellular location">
    <subcellularLocation>
        <location evidence="1">Membrane</location>
    </subcellularLocation>
</comment>
<evidence type="ECO:0000256" key="1">
    <source>
        <dbReference type="ARBA" id="ARBA00004370"/>
    </source>
</evidence>
<dbReference type="Proteomes" id="UP001634394">
    <property type="component" value="Unassembled WGS sequence"/>
</dbReference>
<dbReference type="SUPFAM" id="SSF46966">
    <property type="entry name" value="Spectrin repeat"/>
    <property type="match status" value="2"/>
</dbReference>
<dbReference type="Gene3D" id="1.20.58.60">
    <property type="match status" value="2"/>
</dbReference>
<dbReference type="GO" id="GO:0016020">
    <property type="term" value="C:membrane"/>
    <property type="evidence" value="ECO:0007669"/>
    <property type="project" value="UniProtKB-SubCell"/>
</dbReference>
<keyword evidence="3" id="KW-0677">Repeat</keyword>
<dbReference type="FunFam" id="1.20.58.60:FF:000126">
    <property type="entry name" value="Spectrin repeat containing, nuclear envelope 1a"/>
    <property type="match status" value="1"/>
</dbReference>
<organism evidence="7 8">
    <name type="scientific">Sinanodonta woodiana</name>
    <name type="common">Chinese pond mussel</name>
    <name type="synonym">Anodonta woodiana</name>
    <dbReference type="NCBI Taxonomy" id="1069815"/>
    <lineage>
        <taxon>Eukaryota</taxon>
        <taxon>Metazoa</taxon>
        <taxon>Spiralia</taxon>
        <taxon>Lophotrochozoa</taxon>
        <taxon>Mollusca</taxon>
        <taxon>Bivalvia</taxon>
        <taxon>Autobranchia</taxon>
        <taxon>Heteroconchia</taxon>
        <taxon>Palaeoheterodonta</taxon>
        <taxon>Unionida</taxon>
        <taxon>Unionoidea</taxon>
        <taxon>Unionidae</taxon>
        <taxon>Unioninae</taxon>
        <taxon>Sinanodonta</taxon>
    </lineage>
</organism>
<keyword evidence="8" id="KW-1185">Reference proteome</keyword>
<dbReference type="CDD" id="cd00176">
    <property type="entry name" value="SPEC"/>
    <property type="match status" value="1"/>
</dbReference>
<dbReference type="InterPro" id="IPR018159">
    <property type="entry name" value="Spectrin/alpha-actinin"/>
</dbReference>
<protein>
    <recommendedName>
        <fullName evidence="9">Dystrophin</fullName>
    </recommendedName>
</protein>
<accession>A0ABD3WQ96</accession>
<name>A0ABD3WQ96_SINWO</name>
<proteinExistence type="predicted"/>
<dbReference type="Pfam" id="PF00435">
    <property type="entry name" value="Spectrin"/>
    <property type="match status" value="2"/>
</dbReference>
<sequence length="307" mass="35408">MERWEVLQAKAVEKDFRLRQHRTDWTQFRIDLDNMIAWLDEAEALQLTHGDLSGEITHLDTIIRQHKDFLVQLESKKARVLSINLISKTLIDNKSEEGRQLKARLRQMNKRWEVICQHATQLQKDLQRALMQCQEFHHTIHDLLLWLENLETRIQQCEPIDLMAEDATLWSKHMKLVDLKLDLEKNRPRVMSLKETADQLLENSDSTEMAQAKDKMHIIANRLKALLRLCSSYISCLEDKLDINKSTSATSHSHSLDLSGSGSSDLSSPRGGRTSTPSRPSVYRPGSSTPLRTPIRTRSPFAVTRQV</sequence>
<keyword evidence="5" id="KW-0472">Membrane</keyword>
<comment type="caution">
    <text evidence="7">The sequence shown here is derived from an EMBL/GenBank/DDBJ whole genome shotgun (WGS) entry which is preliminary data.</text>
</comment>
<gene>
    <name evidence="7" type="ORF">ACJMK2_037880</name>
</gene>
<feature type="compositionally biased region" description="Low complexity" evidence="6">
    <location>
        <begin position="251"/>
        <end position="268"/>
    </location>
</feature>
<feature type="region of interest" description="Disordered" evidence="6">
    <location>
        <begin position="249"/>
        <end position="307"/>
    </location>
</feature>
<evidence type="ECO:0000256" key="3">
    <source>
        <dbReference type="ARBA" id="ARBA00022737"/>
    </source>
</evidence>
<dbReference type="InterPro" id="IPR002017">
    <property type="entry name" value="Spectrin_repeat"/>
</dbReference>
<dbReference type="PANTHER" id="PTHR47535">
    <property type="entry name" value="MUSCLE-SPECIFIC PROTEIN 300 KDA, ISOFORM G"/>
    <property type="match status" value="1"/>
</dbReference>
<keyword evidence="2" id="KW-0812">Transmembrane</keyword>
<dbReference type="InterPro" id="IPR052403">
    <property type="entry name" value="LINC-complex_assoc"/>
</dbReference>
<evidence type="ECO:0008006" key="9">
    <source>
        <dbReference type="Google" id="ProtNLM"/>
    </source>
</evidence>
<dbReference type="EMBL" id="JBJQND010000006">
    <property type="protein sequence ID" value="KAL3874928.1"/>
    <property type="molecule type" value="Genomic_DNA"/>
</dbReference>
<dbReference type="SMART" id="SM00150">
    <property type="entry name" value="SPEC"/>
    <property type="match status" value="2"/>
</dbReference>
<keyword evidence="4" id="KW-1133">Transmembrane helix</keyword>
<evidence type="ECO:0000256" key="2">
    <source>
        <dbReference type="ARBA" id="ARBA00022692"/>
    </source>
</evidence>
<evidence type="ECO:0000256" key="5">
    <source>
        <dbReference type="ARBA" id="ARBA00023136"/>
    </source>
</evidence>
<evidence type="ECO:0000313" key="8">
    <source>
        <dbReference type="Proteomes" id="UP001634394"/>
    </source>
</evidence>
<dbReference type="AlphaFoldDB" id="A0ABD3WQ96"/>
<evidence type="ECO:0000256" key="6">
    <source>
        <dbReference type="SAM" id="MobiDB-lite"/>
    </source>
</evidence>